<dbReference type="EMBL" id="MHRQ01000029">
    <property type="protein sequence ID" value="OHA25952.1"/>
    <property type="molecule type" value="Genomic_DNA"/>
</dbReference>
<evidence type="ECO:0000313" key="2">
    <source>
        <dbReference type="Proteomes" id="UP000177565"/>
    </source>
</evidence>
<dbReference type="STRING" id="1802312.A3C06_01875"/>
<reference evidence="1 2" key="1">
    <citation type="journal article" date="2016" name="Nat. Commun.">
        <title>Thousands of microbial genomes shed light on interconnected biogeochemical processes in an aquifer system.</title>
        <authorList>
            <person name="Anantharaman K."/>
            <person name="Brown C.T."/>
            <person name="Hug L.A."/>
            <person name="Sharon I."/>
            <person name="Castelle C.J."/>
            <person name="Probst A.J."/>
            <person name="Thomas B.C."/>
            <person name="Singh A."/>
            <person name="Wilkins M.J."/>
            <person name="Karaoz U."/>
            <person name="Brodie E.L."/>
            <person name="Williams K.H."/>
            <person name="Hubbard S.S."/>
            <person name="Banfield J.F."/>
        </authorList>
    </citation>
    <scope>NUCLEOTIDE SEQUENCE [LARGE SCALE GENOMIC DNA]</scope>
</reference>
<dbReference type="Proteomes" id="UP000177565">
    <property type="component" value="Unassembled WGS sequence"/>
</dbReference>
<dbReference type="AlphaFoldDB" id="A0A1G2MSH7"/>
<name>A0A1G2MSH7_9BACT</name>
<protein>
    <submittedName>
        <fullName evidence="1">Uncharacterized protein</fullName>
    </submittedName>
</protein>
<gene>
    <name evidence="1" type="ORF">A3C06_01875</name>
</gene>
<evidence type="ECO:0000313" key="1">
    <source>
        <dbReference type="EMBL" id="OHA25952.1"/>
    </source>
</evidence>
<accession>A0A1G2MSH7</accession>
<comment type="caution">
    <text evidence="1">The sequence shown here is derived from an EMBL/GenBank/DDBJ whole genome shotgun (WGS) entry which is preliminary data.</text>
</comment>
<proteinExistence type="predicted"/>
<sequence length="81" mass="9136">MTETQQFPLTSGPQSVEGLKHRNIAKFKSGETEIHFVYTAYEVLENGDLELFGRTKVPRAGGSYGHIIFSPKTQSGWIEYE</sequence>
<organism evidence="1 2">
    <name type="scientific">Candidatus Taylorbacteria bacterium RIFCSPHIGHO2_02_FULL_46_13</name>
    <dbReference type="NCBI Taxonomy" id="1802312"/>
    <lineage>
        <taxon>Bacteria</taxon>
        <taxon>Candidatus Tayloriibacteriota</taxon>
    </lineage>
</organism>